<reference evidence="2 3" key="1">
    <citation type="submission" date="2020-10" db="EMBL/GenBank/DDBJ databases">
        <title>Connecting structure to function with the recovery of over 1000 high-quality activated sludge metagenome-assembled genomes encoding full-length rRNA genes using long-read sequencing.</title>
        <authorList>
            <person name="Singleton C.M."/>
            <person name="Petriglieri F."/>
            <person name="Kristensen J.M."/>
            <person name="Kirkegaard R.H."/>
            <person name="Michaelsen T.Y."/>
            <person name="Andersen M.H."/>
            <person name="Karst S.M."/>
            <person name="Dueholm M.S."/>
            <person name="Nielsen P.H."/>
            <person name="Albertsen M."/>
        </authorList>
    </citation>
    <scope>NUCLEOTIDE SEQUENCE [LARGE SCALE GENOMIC DNA]</scope>
    <source>
        <strain evidence="2">Ribe_18-Q3-R11-54_BAT3C.373</strain>
    </source>
</reference>
<dbReference type="AlphaFoldDB" id="A0A9D7SBT5"/>
<evidence type="ECO:0000313" key="2">
    <source>
        <dbReference type="EMBL" id="MBK9719745.1"/>
    </source>
</evidence>
<gene>
    <name evidence="2" type="ORF">IPO85_19960</name>
</gene>
<protein>
    <recommendedName>
        <fullName evidence="4">MORN repeat variant</fullName>
    </recommendedName>
</protein>
<feature type="transmembrane region" description="Helical" evidence="1">
    <location>
        <begin position="12"/>
        <end position="31"/>
    </location>
</feature>
<dbReference type="EMBL" id="JADKFW010000021">
    <property type="protein sequence ID" value="MBK9719745.1"/>
    <property type="molecule type" value="Genomic_DNA"/>
</dbReference>
<evidence type="ECO:0000313" key="3">
    <source>
        <dbReference type="Proteomes" id="UP000808349"/>
    </source>
</evidence>
<dbReference type="Gene3D" id="2.20.110.10">
    <property type="entry name" value="Histone H3 K4-specific methyltransferase SET7/9 N-terminal domain"/>
    <property type="match status" value="1"/>
</dbReference>
<dbReference type="Pfam" id="PF07661">
    <property type="entry name" value="MORN_2"/>
    <property type="match status" value="2"/>
</dbReference>
<name>A0A9D7SBT5_9BACT</name>
<evidence type="ECO:0008006" key="4">
    <source>
        <dbReference type="Google" id="ProtNLM"/>
    </source>
</evidence>
<keyword evidence="1" id="KW-0812">Transmembrane</keyword>
<accession>A0A9D7SBT5</accession>
<dbReference type="InterPro" id="IPR011652">
    <property type="entry name" value="MORN_2"/>
</dbReference>
<sequence length="240" mass="28401">MILFLFKRNDSTFQKFTILNLILSLILVFIIDRQWNFKYLNDDIKIVSSYRSGMPKEIKYFNYRHYSDQIVLKYYENGNISYKVNFLNGVKSGIETYINENTSLNKINDYTNGVLIRTIEYENQNYGLSTELKSDLENLNVGIDTKILNDLINSLNVCTLPNRTEIKYFENGKVKSKQFYNRTSEVSKYHEYYNNGTLKEEGIKSKFDKFGEWKYYNHKGKIDSIEKYDTTGILIKKIIN</sequence>
<dbReference type="Proteomes" id="UP000808349">
    <property type="component" value="Unassembled WGS sequence"/>
</dbReference>
<keyword evidence="1" id="KW-1133">Transmembrane helix</keyword>
<organism evidence="2 3">
    <name type="scientific">Candidatus Defluviibacterium haderslevense</name>
    <dbReference type="NCBI Taxonomy" id="2981993"/>
    <lineage>
        <taxon>Bacteria</taxon>
        <taxon>Pseudomonadati</taxon>
        <taxon>Bacteroidota</taxon>
        <taxon>Saprospiria</taxon>
        <taxon>Saprospirales</taxon>
        <taxon>Saprospiraceae</taxon>
        <taxon>Candidatus Defluviibacterium</taxon>
    </lineage>
</organism>
<proteinExistence type="predicted"/>
<evidence type="ECO:0000256" key="1">
    <source>
        <dbReference type="SAM" id="Phobius"/>
    </source>
</evidence>
<dbReference type="Gene3D" id="3.90.930.1">
    <property type="match status" value="1"/>
</dbReference>
<dbReference type="SUPFAM" id="SSF82185">
    <property type="entry name" value="Histone H3 K4-specific methyltransferase SET7/9 N-terminal domain"/>
    <property type="match status" value="1"/>
</dbReference>
<comment type="caution">
    <text evidence="2">The sequence shown here is derived from an EMBL/GenBank/DDBJ whole genome shotgun (WGS) entry which is preliminary data.</text>
</comment>
<keyword evidence="1" id="KW-0472">Membrane</keyword>